<dbReference type="EMBL" id="AMQN01012407">
    <property type="status" value="NOT_ANNOTATED_CDS"/>
    <property type="molecule type" value="Genomic_DNA"/>
</dbReference>
<gene>
    <name evidence="4" type="ORF">CAPTEDRAFT_214161</name>
</gene>
<feature type="signal peptide" evidence="2">
    <location>
        <begin position="1"/>
        <end position="19"/>
    </location>
</feature>
<sequence length="583" mass="64426">MSSLRLVLLWMSAFYQVLGSELKEFCQNEKFTAKCGKDQVISITKAMYGRMSFSRCVERDYGYVGCEDDVRHVSDKQCSGRHECEIGIPNSFFDALKPCPGDLKAYFAVEYKCLPVFTMPMSQQRRQCTSPGHVTLAASSGSLASVVTMATQLGSPDCPYVIRGHPGQKINITLVDFTTDAGKVSCQVAYAVVSERAPARSETICSGWERERLVYTSQSSSVTIRMNVNSRQSTNSHFMLQYQIYGCPNPDIPPQAKLTRTGDHAEITCSDTGRVYHLECDGEKWMGDFDNCTLRGAGGRVDEVRLGIASLPFGEEIFLALIQSYLILPGASLVVIVVIAIALGVVILLAGLLIIRWKQRLSAPPLPNAYHPSGFKDSSNLPRAYMPASQIEQDSLYQQSTENEYAYISDCVPSTAPGVRHIEMHTPVRKCSDYGTTYAHSGGHVGPVQTKSAAENRSIATTCYFGDHIPRYVDNIESPPLQPRAQPPLPQPPDYFVLDPEEKRRRLELAQQSSGCPSTNDNPVTKRMNQSIHEFTSYVSCIIFVIRDINLRYFQQTKKLFEEGSCGSVHSSMIADGGSGSVT</sequence>
<dbReference type="PROSITE" id="PS50228">
    <property type="entry name" value="SUEL_LECTIN"/>
    <property type="match status" value="1"/>
</dbReference>
<evidence type="ECO:0000313" key="4">
    <source>
        <dbReference type="EMBL" id="ELT94218.1"/>
    </source>
</evidence>
<feature type="domain" description="SUEL-type lectin" evidence="3">
    <location>
        <begin position="25"/>
        <end position="114"/>
    </location>
</feature>
<dbReference type="Gene3D" id="2.60.120.290">
    <property type="entry name" value="Spermadhesin, CUB domain"/>
    <property type="match status" value="1"/>
</dbReference>
<reference evidence="4 6" key="2">
    <citation type="journal article" date="2013" name="Nature">
        <title>Insights into bilaterian evolution from three spiralian genomes.</title>
        <authorList>
            <person name="Simakov O."/>
            <person name="Marletaz F."/>
            <person name="Cho S.J."/>
            <person name="Edsinger-Gonzales E."/>
            <person name="Havlak P."/>
            <person name="Hellsten U."/>
            <person name="Kuo D.H."/>
            <person name="Larsson T."/>
            <person name="Lv J."/>
            <person name="Arendt D."/>
            <person name="Savage R."/>
            <person name="Osoegawa K."/>
            <person name="de Jong P."/>
            <person name="Grimwood J."/>
            <person name="Chapman J.A."/>
            <person name="Shapiro H."/>
            <person name="Aerts A."/>
            <person name="Otillar R.P."/>
            <person name="Terry A.Y."/>
            <person name="Boore J.L."/>
            <person name="Grigoriev I.V."/>
            <person name="Lindberg D.R."/>
            <person name="Seaver E.C."/>
            <person name="Weisblat D.A."/>
            <person name="Putnam N.H."/>
            <person name="Rokhsar D.S."/>
        </authorList>
    </citation>
    <scope>NUCLEOTIDE SEQUENCE</scope>
    <source>
        <strain evidence="4 6">I ESC-2004</strain>
    </source>
</reference>
<keyword evidence="6" id="KW-1185">Reference proteome</keyword>
<dbReference type="Pfam" id="PF02140">
    <property type="entry name" value="SUEL_Lectin"/>
    <property type="match status" value="1"/>
</dbReference>
<dbReference type="CDD" id="cd22823">
    <property type="entry name" value="Gal_Rha_Lectin"/>
    <property type="match status" value="1"/>
</dbReference>
<dbReference type="PANTHER" id="PTHR46780">
    <property type="entry name" value="PROTEIN EVA-1"/>
    <property type="match status" value="1"/>
</dbReference>
<evidence type="ECO:0000259" key="3">
    <source>
        <dbReference type="PROSITE" id="PS50228"/>
    </source>
</evidence>
<evidence type="ECO:0000256" key="1">
    <source>
        <dbReference type="SAM" id="Phobius"/>
    </source>
</evidence>
<dbReference type="HOGENOM" id="CLU_029488_4_0_1"/>
<evidence type="ECO:0000313" key="5">
    <source>
        <dbReference type="EnsemblMetazoa" id="CapteP214161"/>
    </source>
</evidence>
<dbReference type="GO" id="GO:0030246">
    <property type="term" value="F:carbohydrate binding"/>
    <property type="evidence" value="ECO:0007669"/>
    <property type="project" value="InterPro"/>
</dbReference>
<dbReference type="Gene3D" id="2.60.120.740">
    <property type="match status" value="1"/>
</dbReference>
<keyword evidence="1" id="KW-0472">Membrane</keyword>
<reference evidence="5" key="3">
    <citation type="submission" date="2015-06" db="UniProtKB">
        <authorList>
            <consortium name="EnsemblMetazoa"/>
        </authorList>
    </citation>
    <scope>IDENTIFICATION</scope>
</reference>
<protein>
    <recommendedName>
        <fullName evidence="3">SUEL-type lectin domain-containing protein</fullName>
    </recommendedName>
</protein>
<dbReference type="SUPFAM" id="SSF49854">
    <property type="entry name" value="Spermadhesin, CUB domain"/>
    <property type="match status" value="1"/>
</dbReference>
<accession>R7TK71</accession>
<dbReference type="AlphaFoldDB" id="R7TK71"/>
<dbReference type="EnsemblMetazoa" id="CapteT214161">
    <property type="protein sequence ID" value="CapteP214161"/>
    <property type="gene ID" value="CapteG214161"/>
</dbReference>
<evidence type="ECO:0000256" key="2">
    <source>
        <dbReference type="SAM" id="SignalP"/>
    </source>
</evidence>
<feature type="transmembrane region" description="Helical" evidence="1">
    <location>
        <begin position="326"/>
        <end position="355"/>
    </location>
</feature>
<evidence type="ECO:0000313" key="6">
    <source>
        <dbReference type="Proteomes" id="UP000014760"/>
    </source>
</evidence>
<keyword evidence="2" id="KW-0732">Signal</keyword>
<dbReference type="InterPro" id="IPR000922">
    <property type="entry name" value="Lectin_gal-bd_dom"/>
</dbReference>
<dbReference type="Proteomes" id="UP000014760">
    <property type="component" value="Unassembled WGS sequence"/>
</dbReference>
<dbReference type="InterPro" id="IPR043159">
    <property type="entry name" value="Lectin_gal-bd_sf"/>
</dbReference>
<keyword evidence="1" id="KW-0812">Transmembrane</keyword>
<dbReference type="EMBL" id="KB309503">
    <property type="protein sequence ID" value="ELT94218.1"/>
    <property type="molecule type" value="Genomic_DNA"/>
</dbReference>
<dbReference type="InterPro" id="IPR035914">
    <property type="entry name" value="Sperma_CUB_dom_sf"/>
</dbReference>
<feature type="chain" id="PRO_5008787086" description="SUEL-type lectin domain-containing protein" evidence="2">
    <location>
        <begin position="20"/>
        <end position="583"/>
    </location>
</feature>
<name>R7TK71_CAPTE</name>
<organism evidence="4">
    <name type="scientific">Capitella teleta</name>
    <name type="common">Polychaete worm</name>
    <dbReference type="NCBI Taxonomy" id="283909"/>
    <lineage>
        <taxon>Eukaryota</taxon>
        <taxon>Metazoa</taxon>
        <taxon>Spiralia</taxon>
        <taxon>Lophotrochozoa</taxon>
        <taxon>Annelida</taxon>
        <taxon>Polychaeta</taxon>
        <taxon>Sedentaria</taxon>
        <taxon>Scolecida</taxon>
        <taxon>Capitellidae</taxon>
        <taxon>Capitella</taxon>
    </lineage>
</organism>
<keyword evidence="1" id="KW-1133">Transmembrane helix</keyword>
<proteinExistence type="predicted"/>
<reference evidence="6" key="1">
    <citation type="submission" date="2012-12" db="EMBL/GenBank/DDBJ databases">
        <authorList>
            <person name="Hellsten U."/>
            <person name="Grimwood J."/>
            <person name="Chapman J.A."/>
            <person name="Shapiro H."/>
            <person name="Aerts A."/>
            <person name="Otillar R.P."/>
            <person name="Terry A.Y."/>
            <person name="Boore J.L."/>
            <person name="Simakov O."/>
            <person name="Marletaz F."/>
            <person name="Cho S.-J."/>
            <person name="Edsinger-Gonzales E."/>
            <person name="Havlak P."/>
            <person name="Kuo D.-H."/>
            <person name="Larsson T."/>
            <person name="Lv J."/>
            <person name="Arendt D."/>
            <person name="Savage R."/>
            <person name="Osoegawa K."/>
            <person name="de Jong P."/>
            <person name="Lindberg D.R."/>
            <person name="Seaver E.C."/>
            <person name="Weisblat D.A."/>
            <person name="Putnam N.H."/>
            <person name="Grigoriev I.V."/>
            <person name="Rokhsar D.S."/>
        </authorList>
    </citation>
    <scope>NUCLEOTIDE SEQUENCE</scope>
    <source>
        <strain evidence="6">I ESC-2004</strain>
    </source>
</reference>